<dbReference type="InterPro" id="IPR000742">
    <property type="entry name" value="EGF"/>
</dbReference>
<protein>
    <recommendedName>
        <fullName evidence="25">Hemocytin</fullName>
    </recommendedName>
</protein>
<evidence type="ECO:0000313" key="24">
    <source>
        <dbReference type="Proteomes" id="UP000014500"/>
    </source>
</evidence>
<comment type="caution">
    <text evidence="12">Lacks conserved residue(s) required for the propagation of feature annotation.</text>
</comment>
<dbReference type="SUPFAM" id="SSF57603">
    <property type="entry name" value="FnI-like domain"/>
    <property type="match status" value="1"/>
</dbReference>
<keyword evidence="14" id="KW-0768">Sushi</keyword>
<feature type="disulfide bond" evidence="12">
    <location>
        <begin position="473"/>
        <end position="483"/>
    </location>
</feature>
<dbReference type="FunFam" id="2.10.25.10:FF:000055">
    <property type="entry name" value="alpha-tectorin isoform X1"/>
    <property type="match status" value="1"/>
</dbReference>
<comment type="subcellular location">
    <subcellularLocation>
        <location evidence="1">Secreted</location>
        <location evidence="1">Extracellular space</location>
    </subcellularLocation>
</comment>
<evidence type="ECO:0000256" key="9">
    <source>
        <dbReference type="ARBA" id="ARBA00023157"/>
    </source>
</evidence>
<feature type="domain" description="EGF-like" evidence="19">
    <location>
        <begin position="470"/>
        <end position="501"/>
    </location>
</feature>
<name>T1JAC2_STRMM</name>
<feature type="region of interest" description="Disordered" evidence="15">
    <location>
        <begin position="3885"/>
        <end position="3909"/>
    </location>
</feature>
<dbReference type="FunFam" id="2.60.120.260:FF:000002">
    <property type="entry name" value="Coagulation factor VIII"/>
    <property type="match status" value="1"/>
</dbReference>
<reference evidence="24" key="1">
    <citation type="submission" date="2011-05" db="EMBL/GenBank/DDBJ databases">
        <authorList>
            <person name="Richards S.R."/>
            <person name="Qu J."/>
            <person name="Jiang H."/>
            <person name="Jhangiani S.N."/>
            <person name="Agravi P."/>
            <person name="Goodspeed R."/>
            <person name="Gross S."/>
            <person name="Mandapat C."/>
            <person name="Jackson L."/>
            <person name="Mathew T."/>
            <person name="Pu L."/>
            <person name="Thornton R."/>
            <person name="Saada N."/>
            <person name="Wilczek-Boney K.B."/>
            <person name="Lee S."/>
            <person name="Kovar C."/>
            <person name="Wu Y."/>
            <person name="Scherer S.E."/>
            <person name="Worley K.C."/>
            <person name="Muzny D.M."/>
            <person name="Gibbs R."/>
        </authorList>
    </citation>
    <scope>NUCLEOTIDE SEQUENCE</scope>
    <source>
        <strain evidence="24">Brora</strain>
    </source>
</reference>
<evidence type="ECO:0008006" key="25">
    <source>
        <dbReference type="Google" id="ProtNLM"/>
    </source>
</evidence>
<dbReference type="FunFam" id="2.60.120.260:FF:000016">
    <property type="entry name" value="Contactin-associated protein-like 4 isoform 1"/>
    <property type="match status" value="1"/>
</dbReference>
<comment type="similarity">
    <text evidence="2">Belongs to the serine protease inhibitor-like (TIL domain-containing) family.</text>
</comment>
<evidence type="ECO:0000256" key="7">
    <source>
        <dbReference type="ARBA" id="ARBA00022889"/>
    </source>
</evidence>
<dbReference type="PROSITE" id="PS01225">
    <property type="entry name" value="CTCK_2"/>
    <property type="match status" value="1"/>
</dbReference>
<dbReference type="Pfam" id="PF13330">
    <property type="entry name" value="Mucin2_WxxW"/>
    <property type="match status" value="12"/>
</dbReference>
<keyword evidence="5 16" id="KW-0732">Signal</keyword>
<dbReference type="PROSITE" id="PS01208">
    <property type="entry name" value="VWFC_1"/>
    <property type="match status" value="1"/>
</dbReference>
<feature type="domain" description="CTCK" evidence="17">
    <location>
        <begin position="5337"/>
        <end position="5441"/>
    </location>
</feature>
<dbReference type="InterPro" id="IPR023415">
    <property type="entry name" value="LDLR_class-A_CS"/>
</dbReference>
<dbReference type="GO" id="GO:0007155">
    <property type="term" value="P:cell adhesion"/>
    <property type="evidence" value="ECO:0007669"/>
    <property type="project" value="UniProtKB-KW"/>
</dbReference>
<feature type="disulfide bond" evidence="12">
    <location>
        <begin position="676"/>
        <end position="685"/>
    </location>
</feature>
<feature type="domain" description="EGF-like" evidence="19">
    <location>
        <begin position="305"/>
        <end position="336"/>
    </location>
</feature>
<evidence type="ECO:0000313" key="23">
    <source>
        <dbReference type="EnsemblMetazoa" id="SMAR010682-PA"/>
    </source>
</evidence>
<evidence type="ECO:0000259" key="20">
    <source>
        <dbReference type="PROSITE" id="PS50184"/>
    </source>
</evidence>
<evidence type="ECO:0000256" key="12">
    <source>
        <dbReference type="PROSITE-ProRule" id="PRU00076"/>
    </source>
</evidence>
<keyword evidence="7" id="KW-0130">Cell adhesion</keyword>
<dbReference type="InterPro" id="IPR001846">
    <property type="entry name" value="VWF_type-D"/>
</dbReference>
<dbReference type="STRING" id="126957.T1JAC2"/>
<feature type="domain" description="VWFD" evidence="22">
    <location>
        <begin position="4606"/>
        <end position="4789"/>
    </location>
</feature>
<dbReference type="SMART" id="SM00832">
    <property type="entry name" value="C8"/>
    <property type="match status" value="4"/>
</dbReference>
<feature type="disulfide bond" evidence="11">
    <location>
        <begin position="5381"/>
        <end position="5435"/>
    </location>
</feature>
<dbReference type="CDD" id="cd00057">
    <property type="entry name" value="FA58C"/>
    <property type="match status" value="4"/>
</dbReference>
<evidence type="ECO:0000259" key="18">
    <source>
        <dbReference type="PROSITE" id="PS50022"/>
    </source>
</evidence>
<dbReference type="CDD" id="cd00112">
    <property type="entry name" value="LDLa"/>
    <property type="match status" value="1"/>
</dbReference>
<feature type="domain" description="Sushi" evidence="21">
    <location>
        <begin position="498"/>
        <end position="564"/>
    </location>
</feature>
<evidence type="ECO:0000256" key="15">
    <source>
        <dbReference type="SAM" id="MobiDB-lite"/>
    </source>
</evidence>
<feature type="domain" description="Sushi" evidence="21">
    <location>
        <begin position="333"/>
        <end position="399"/>
    </location>
</feature>
<dbReference type="SUPFAM" id="SSF49785">
    <property type="entry name" value="Galactose-binding domain-like"/>
    <property type="match status" value="4"/>
</dbReference>
<dbReference type="eggNOG" id="KOG1216">
    <property type="taxonomic scope" value="Eukaryota"/>
</dbReference>
<dbReference type="EMBL" id="JH431989">
    <property type="status" value="NOT_ANNOTATED_CDS"/>
    <property type="molecule type" value="Genomic_DNA"/>
</dbReference>
<dbReference type="SUPFAM" id="SSF57567">
    <property type="entry name" value="Serine protease inhibitors"/>
    <property type="match status" value="5"/>
</dbReference>
<evidence type="ECO:0000259" key="19">
    <source>
        <dbReference type="PROSITE" id="PS50026"/>
    </source>
</evidence>
<feature type="disulfide bond" evidence="12">
    <location>
        <begin position="326"/>
        <end position="335"/>
    </location>
</feature>
<dbReference type="SUPFAM" id="SSF57196">
    <property type="entry name" value="EGF/Laminin"/>
    <property type="match status" value="1"/>
</dbReference>
<keyword evidence="8" id="KW-0186">Copper</keyword>
<dbReference type="InterPro" id="IPR000436">
    <property type="entry name" value="Sushi_SCR_CCP_dom"/>
</dbReference>
<evidence type="ECO:0000256" key="4">
    <source>
        <dbReference type="ARBA" id="ARBA00022525"/>
    </source>
</evidence>
<dbReference type="PROSITE" id="PS50068">
    <property type="entry name" value="LDLRA_2"/>
    <property type="match status" value="1"/>
</dbReference>
<feature type="domain" description="Sushi" evidence="21">
    <location>
        <begin position="683"/>
        <end position="749"/>
    </location>
</feature>
<organism evidence="23 24">
    <name type="scientific">Strigamia maritima</name>
    <name type="common">European centipede</name>
    <name type="synonym">Geophilus maritimus</name>
    <dbReference type="NCBI Taxonomy" id="126957"/>
    <lineage>
        <taxon>Eukaryota</taxon>
        <taxon>Metazoa</taxon>
        <taxon>Ecdysozoa</taxon>
        <taxon>Arthropoda</taxon>
        <taxon>Myriapoda</taxon>
        <taxon>Chilopoda</taxon>
        <taxon>Pleurostigmophora</taxon>
        <taxon>Geophilomorpha</taxon>
        <taxon>Linotaeniidae</taxon>
        <taxon>Strigamia</taxon>
    </lineage>
</organism>
<dbReference type="SMART" id="SM00214">
    <property type="entry name" value="VWC"/>
    <property type="match status" value="6"/>
</dbReference>
<dbReference type="SMART" id="SM00181">
    <property type="entry name" value="EGF"/>
    <property type="match status" value="6"/>
</dbReference>
<feature type="domain" description="Sushi" evidence="21">
    <location>
        <begin position="144"/>
        <end position="210"/>
    </location>
</feature>
<feature type="disulfide bond" evidence="12">
    <location>
        <begin position="308"/>
        <end position="318"/>
    </location>
</feature>
<dbReference type="EnsemblMetazoa" id="SMAR010682-RA">
    <property type="protein sequence ID" value="SMAR010682-PA"/>
    <property type="gene ID" value="SMAR010682"/>
</dbReference>
<dbReference type="PANTHER" id="PTHR11339">
    <property type="entry name" value="EXTRACELLULAR MATRIX GLYCOPROTEIN RELATED"/>
    <property type="match status" value="1"/>
</dbReference>
<dbReference type="InterPro" id="IPR014853">
    <property type="entry name" value="VWF/SSPO/ZAN-like_Cys-rich_dom"/>
</dbReference>
<dbReference type="PROSITE" id="PS50923">
    <property type="entry name" value="SUSHI"/>
    <property type="match status" value="4"/>
</dbReference>
<dbReference type="InterPro" id="IPR025155">
    <property type="entry name" value="WxxW_domain"/>
</dbReference>
<feature type="domain" description="F5/8 type C" evidence="18">
    <location>
        <begin position="3667"/>
        <end position="3818"/>
    </location>
</feature>
<dbReference type="InterPro" id="IPR036084">
    <property type="entry name" value="Ser_inhib-like_sf"/>
</dbReference>
<feature type="disulfide bond" evidence="12">
    <location>
        <begin position="119"/>
        <end position="129"/>
    </location>
</feature>
<dbReference type="GO" id="GO:0005576">
    <property type="term" value="C:extracellular region"/>
    <property type="evidence" value="ECO:0007669"/>
    <property type="project" value="UniProtKB-SubCell"/>
</dbReference>
<feature type="disulfide bond" evidence="12">
    <location>
        <begin position="658"/>
        <end position="668"/>
    </location>
</feature>
<dbReference type="PROSITE" id="PS01209">
    <property type="entry name" value="LDLRA_1"/>
    <property type="match status" value="1"/>
</dbReference>
<keyword evidence="6" id="KW-0677">Repeat</keyword>
<dbReference type="Gene3D" id="2.10.25.10">
    <property type="entry name" value="Laminin"/>
    <property type="match status" value="9"/>
</dbReference>
<feature type="domain" description="VWFC" evidence="20">
    <location>
        <begin position="4930"/>
        <end position="5004"/>
    </location>
</feature>
<feature type="domain" description="VWFD" evidence="22">
    <location>
        <begin position="4281"/>
        <end position="4456"/>
    </location>
</feature>
<evidence type="ECO:0000259" key="22">
    <source>
        <dbReference type="PROSITE" id="PS51233"/>
    </source>
</evidence>
<dbReference type="SUPFAM" id="SSF57424">
    <property type="entry name" value="LDL receptor-like module"/>
    <property type="match status" value="1"/>
</dbReference>
<proteinExistence type="inferred from homology"/>
<dbReference type="InterPro" id="IPR002919">
    <property type="entry name" value="TIL_dom"/>
</dbReference>
<dbReference type="Pfam" id="PF00754">
    <property type="entry name" value="F5_F8_type_C"/>
    <property type="match status" value="4"/>
</dbReference>
<evidence type="ECO:0000256" key="5">
    <source>
        <dbReference type="ARBA" id="ARBA00022729"/>
    </source>
</evidence>
<dbReference type="InterPro" id="IPR006207">
    <property type="entry name" value="Cys_knot_C"/>
</dbReference>
<dbReference type="InterPro" id="IPR036055">
    <property type="entry name" value="LDL_receptor-like_sf"/>
</dbReference>
<dbReference type="PANTHER" id="PTHR11339:SF386">
    <property type="entry name" value="HEMOLECTIN, ISOFORM A"/>
    <property type="match status" value="1"/>
</dbReference>
<dbReference type="SMART" id="SM00192">
    <property type="entry name" value="LDLa"/>
    <property type="match status" value="1"/>
</dbReference>
<keyword evidence="4" id="KW-0964">Secreted</keyword>
<dbReference type="eggNOG" id="KOG2649">
    <property type="taxonomic scope" value="Eukaryota"/>
</dbReference>
<feature type="disulfide bond" evidence="12">
    <location>
        <begin position="491"/>
        <end position="500"/>
    </location>
</feature>
<feature type="domain" description="F5/8 type C" evidence="18">
    <location>
        <begin position="3912"/>
        <end position="3984"/>
    </location>
</feature>
<dbReference type="PROSITE" id="PS50184">
    <property type="entry name" value="VWFC_2"/>
    <property type="match status" value="1"/>
</dbReference>
<evidence type="ECO:0000256" key="10">
    <source>
        <dbReference type="ARBA" id="ARBA00023180"/>
    </source>
</evidence>
<evidence type="ECO:0000256" key="3">
    <source>
        <dbReference type="ARBA" id="ARBA00009456"/>
    </source>
</evidence>
<feature type="chain" id="PRO_5004579424" description="Hemocytin" evidence="16">
    <location>
        <begin position="23"/>
        <end position="5453"/>
    </location>
</feature>
<dbReference type="CDD" id="cd19941">
    <property type="entry name" value="TIL"/>
    <property type="match status" value="5"/>
</dbReference>
<feature type="domain" description="VWFD" evidence="22">
    <location>
        <begin position="1095"/>
        <end position="1278"/>
    </location>
</feature>
<evidence type="ECO:0000256" key="8">
    <source>
        <dbReference type="ARBA" id="ARBA00023008"/>
    </source>
</evidence>
<dbReference type="PROSITE" id="PS51233">
    <property type="entry name" value="VWFD"/>
    <property type="match status" value="5"/>
</dbReference>
<feature type="disulfide bond" evidence="12">
    <location>
        <begin position="137"/>
        <end position="146"/>
    </location>
</feature>
<dbReference type="PROSITE" id="PS01185">
    <property type="entry name" value="CTCK_1"/>
    <property type="match status" value="1"/>
</dbReference>
<dbReference type="InterPro" id="IPR000421">
    <property type="entry name" value="FA58C"/>
</dbReference>
<feature type="domain" description="F5/8 type C" evidence="18">
    <location>
        <begin position="2167"/>
        <end position="2311"/>
    </location>
</feature>
<evidence type="ECO:0000256" key="11">
    <source>
        <dbReference type="PROSITE-ProRule" id="PRU00039"/>
    </source>
</evidence>
<dbReference type="PhylomeDB" id="T1JAC2"/>
<dbReference type="SMART" id="SM00231">
    <property type="entry name" value="FA58C"/>
    <property type="match status" value="4"/>
</dbReference>
<feature type="domain" description="VWFD" evidence="22">
    <location>
        <begin position="795"/>
        <end position="962"/>
    </location>
</feature>
<dbReference type="InterPro" id="IPR008979">
    <property type="entry name" value="Galactose-bd-like_sf"/>
</dbReference>
<dbReference type="SMART" id="SM00032">
    <property type="entry name" value="CCP"/>
    <property type="match status" value="7"/>
</dbReference>
<dbReference type="Pfam" id="PF08742">
    <property type="entry name" value="C8"/>
    <property type="match status" value="4"/>
</dbReference>
<dbReference type="Pfam" id="PF00094">
    <property type="entry name" value="VWD"/>
    <property type="match status" value="5"/>
</dbReference>
<keyword evidence="9 12" id="KW-1015">Disulfide bond</keyword>
<dbReference type="SMART" id="SM00041">
    <property type="entry name" value="CT"/>
    <property type="match status" value="1"/>
</dbReference>
<dbReference type="PROSITE" id="PS01285">
    <property type="entry name" value="FA58C_1"/>
    <property type="match status" value="2"/>
</dbReference>
<accession>T1JAC2</accession>
<dbReference type="HOGENOM" id="CLU_223176_0_0_1"/>
<comment type="similarity">
    <text evidence="3">Belongs to the thrombospondin family.</text>
</comment>
<feature type="disulfide bond" evidence="11">
    <location>
        <begin position="5385"/>
        <end position="5437"/>
    </location>
</feature>
<evidence type="ECO:0000256" key="1">
    <source>
        <dbReference type="ARBA" id="ARBA00004239"/>
    </source>
</evidence>
<feature type="domain" description="EGF-like" evidence="19">
    <location>
        <begin position="655"/>
        <end position="686"/>
    </location>
</feature>
<dbReference type="SMART" id="SM00215">
    <property type="entry name" value="VWC_out"/>
    <property type="match status" value="2"/>
</dbReference>
<feature type="domain" description="EGF-like" evidence="19">
    <location>
        <begin position="116"/>
        <end position="147"/>
    </location>
</feature>
<feature type="disulfide bond" evidence="13">
    <location>
        <begin position="4214"/>
        <end position="4229"/>
    </location>
</feature>
<dbReference type="InterPro" id="IPR002172">
    <property type="entry name" value="LDrepeatLR_classA_rpt"/>
</dbReference>
<dbReference type="PROSITE" id="PS00022">
    <property type="entry name" value="EGF_1"/>
    <property type="match status" value="4"/>
</dbReference>
<dbReference type="InterPro" id="IPR050780">
    <property type="entry name" value="Mucin_vWF_Thrombospondin_sf"/>
</dbReference>
<feature type="compositionally biased region" description="Low complexity" evidence="15">
    <location>
        <begin position="25"/>
        <end position="36"/>
    </location>
</feature>
<dbReference type="Proteomes" id="UP000014500">
    <property type="component" value="Unassembled WGS sequence"/>
</dbReference>
<dbReference type="Gene3D" id="2.60.120.260">
    <property type="entry name" value="Galactose-binding domain-like"/>
    <property type="match status" value="5"/>
</dbReference>
<evidence type="ECO:0000256" key="14">
    <source>
        <dbReference type="PROSITE-ProRule" id="PRU00302"/>
    </source>
</evidence>
<dbReference type="GO" id="GO:0007399">
    <property type="term" value="P:nervous system development"/>
    <property type="evidence" value="ECO:0007669"/>
    <property type="project" value="UniProtKB-ARBA"/>
</dbReference>
<dbReference type="Pfam" id="PF01826">
    <property type="entry name" value="TIL"/>
    <property type="match status" value="5"/>
</dbReference>
<dbReference type="InterPro" id="IPR001007">
    <property type="entry name" value="VWF_dom"/>
</dbReference>
<keyword evidence="10" id="KW-0325">Glycoprotein</keyword>
<evidence type="ECO:0000256" key="13">
    <source>
        <dbReference type="PROSITE-ProRule" id="PRU00124"/>
    </source>
</evidence>
<dbReference type="PROSITE" id="PS50022">
    <property type="entry name" value="FA58C_3"/>
    <property type="match status" value="4"/>
</dbReference>
<feature type="region of interest" description="Disordered" evidence="15">
    <location>
        <begin position="23"/>
        <end position="56"/>
    </location>
</feature>
<keyword evidence="24" id="KW-1185">Reference proteome</keyword>
<evidence type="ECO:0000256" key="6">
    <source>
        <dbReference type="ARBA" id="ARBA00022737"/>
    </source>
</evidence>
<evidence type="ECO:0000256" key="16">
    <source>
        <dbReference type="SAM" id="SignalP"/>
    </source>
</evidence>
<evidence type="ECO:0000259" key="21">
    <source>
        <dbReference type="PROSITE" id="PS50923"/>
    </source>
</evidence>
<dbReference type="OMA" id="TNQQVSC"/>
<sequence length="5453" mass="608369">MGYLKLLSTILLLSILLANSDGQKTKSSMSKTSKVGTSGGNRSPFGQKGSLSSGTSCPIPPAPVNGRVSCKRSLSEQTCTGECFDGYQFPDRSVNKLISCGTDGISRPTPTFPDCQAICDSPCQNGGTCTGRNICRCRKNFWGKFCETPVSVCNLQATHKVGYQCKIKKDVMTCSLECHEGSKFEFPPVESYTCTPSGKWNPPRIPNCIPDDGRSHLGDDSTKTNENIQGGSSGGQTHIESGDADCEVPAAPVNGRVSCKRSANKLTCTGECFTGYQFYDKSINKIITCDSDGILKPSAKFPKCEPICDPPCQNGGNCIGPGVCRCPKDFWGKSCDTPVSVCNLQATHRVGYECKIKNDVMTCSLVCGEGMKFEFPPAASYSCTPAGKWNPSKIPNCVPDGHLNSGGGADCQVPSSPVNGRVSCKRSSNKLTCTGECFTGYQFHDKSINKIISCGSDGILKPTAKFPNCEPICDPPCQNGGNCMGPGVCRCPKDYWGKSCDTPVSVCDLQATHHVGYECKIKSDVMTCSLVCGEGMKFEFPPAASYSCTPAGQWNPSQIPNCVPDDHSNLKYDTTKTHGGETHGGQTHVDTGASCVIPSSPINGRVSCRRSSKDLTCTGECFNGYQFPDGSYSKRITCDKATGILMPNSKFPDCQPICDPSCENGGTCVGKDNCVCRKEFWGKLCDTPVSVCDLQATHSVGYECNIQQESMSCVLACGEGMRFEFPPAAAYYCTPAGKWSPSEIPNCVFNDISRPNHEYNTKLDIGPGKTDIGVVSVIGHSANEIEYRTLSKLNGRCVSWQKKHFQTFDGRMFGFEGTCSYLLVSDCIDHSFSIFLNMEEDSVSLRLVIDNNDYDLKNHGGKPSLFVQGIPLAIPFAINNVDVHYVSHYIAVSSEFGFRLIWDGKNFVQVDALPQAKNRTCGLCGRYDDNPLNDMETNDGTLTDNEISLADSWIIQKSDTCDHSNYVKNTCQNLPADVLKQAKHHCNRIKNKLYEDCLYVDISCSENKVYQDCGSDCQASCSNPIRKCKSEWCNDGCFCTKGMLLGPKGKCYQPSDCPCFYKKQQYLTGSSVQQDCNICKCVGGQWHCTKEVCESRCSAVGDPHYTTFDGKHYNFMGRCSYYLISNENYSIEQEFIACDDPAAAKTKGSTPLDVVLNPSCTKTITIRTRGSELHLKQDYSMVLNGRELSSLPHFSSGMYIYRPSSSFIKIELMNGLKIQWDGESRLYIDAPPSLLNTLQGLCGTFTQTQKDDFLTPEGDVESNVNSFASKWKTDDFCADMPAEALEMEPCSIDPDLHEQAKMICDVIKSPTFEACHDEVDPEPYIANCIYDMCTCKKSPADDCLCSSIADYATICAKKGTVIEWRSKIPMCEIPCPSGQVFSQCSSSCSRSCVDIASNSKCEEQCVEGCNCPLGMTLDSDGECIPVSECSCLFDEDVYPAGYSSVREDQMCVCVNAVWECRVATPEEQEEALKSKQVSECLDADNMEPTDCLVECPLTCSNFHKPPICQTVRCKPGCKCKDGYIFDSKAKTCIKPSDCPCHHNDRTYEPNETMLQDCNLCLCENARWKCEKRECPGICYAWGETHVKTFDGRMFEFVGECEYTLAQGSLDSNAMFTVNVQSMPCGDTGITCFKSTTFILGDEKLRLSQNEPIPEPQGTSRFMVHKVGLYVIVHTDVGVTLYWDRGTRVYIKLQSNWKSGVTGLCGDFNDNEMNDFRSPLGGPILVRPTEFADSWRVHSYCTTSELVTNKCEKNPQRLAWAEKKCGVLKSELFSSCHSDVPVEPFLESCISDTCGCDIGNDCECTCTAIATYAQECNIIGKPIAWRSQELCPIQCRECDKYTPCMSICPKTTCETEFIYKELATTCKDEMCVEGCDPPACTADEIYKDDEEFKCIPKEECVRQPCSVINGVRYHEGERITDEQVVLPCQSCHCLDGKLNCVGEPCVDSLELTTTTQPSTIPPVTECNGMSHWSEWINSYQPTYENGGDYEIVKDLVQGPYDLCPLEYITAIECRDAKTHQLASTTGDVVHCSVSTGLICENSLQSPDPICRDYDVRLFCDCDKNLPTSTVISKLVTLPIQCTVPGWSVWMRTDEGGADKLSLRNKFSFCDDIDIIDVDCREVSTKKSSFEFENVLCTTKNGFECLYSDKSKCPAFEVRFNCHCEKMECDAKLGLEDGTISNNQITASSYLHENVDGKGARLNGKLPWSPELITSHEWIQVEMPEEMEITGIITQGSPTSKEWVTHFEVMYSSNGIDWKTIQQDDKTKVFIGNIDQRSLKVNLFPAPIYAKFIQILPTDWIHRISLRFELLGCNKEELPVTSRPFITKAPTCVKTGWTEWINTDTPNIENEYEQDENTIGDNEIISSLRYYYSFCETPTAIRCQTVDKKIPSHETGQIVSCDLKEGFKCDDSEQTDGKCLDYEVSLNCDCRTSTPYVTVPTTTESLCSGQSKGFTEWMSVGDPVTDSQGDVETIDDLRSKYEFCKDEHILDIECRTVGTHLDYSDADQKWLKCDVKDGFECLHFEQTNYMCLDYEVRFYCYCLEDVITTTEAVTKPEEVLAEGGTTVVSTKTQGALCAKWTGWINLSPVSAIVEEELLAEIDGFYQTCPIPIEIQCRQAYSHVDYTGFPYLTLDPACTLGGIRCDNSINDNKCPDFEINVLCECEPPSSTTPIPSAVIIPPKCTSGWTEWFNIDSPESAGGDFERLEDLRTHFEFCSDEEIIDVKCESVEFARAETGDGQIDFRLQAIPDKEVKCTKEFGLECFNSLQTLGKCHDYQITLHCACKDEQPPTISTTPYYVGPTVAPICDGWTDWFDMDSPDEDGIEQELFEDVKNFAQMCPIVDRVECNDIDSDEPYNRYYTPANLDEACTFKGIKCTGNDCSDYKIRAYCLCEPSTKAPEVCIDGWTDWFDTDDPESGEGDFEDINSIRLKHQFCDTNKISDVECKSVDGLIDIKETGDNAVKCNKIIGAACYNDFQTKDKQCSDYKIRFKCVCGATPAPPPLVVTSLCDDGYTWFDCAYDCDDVCHSFLVQAHKTAECPTNSDENESNCIAGCLKDECRSPKVWRDKNTCVLRSECNCLMDDGTMLGPGEVVDISECERCQCLNNVLNCYTVAGCGITSEAQVTPEPLIPIVQPDCWTSWINENAADKFGDSELVKDIRMKFEFCENPIKIECRVAENNVYVYQTNEGASCELEKGLQCKNNVGVKTKESQPCSDYEIRFYCPCENYTTSPELVLLLPAPCEQGFTDWFNGHQPDEAGEREQLSDIRQMGNLFCANEYVTSLQCRESRTKTPHYQSENIDLVCSLQQGFYCENENQPEGEDCEDFEVRYFCDCPTTSYPSTYRTTPTTTSYTTPITTTSSTAYVEITTTEFFTTMTSLPPTCAYWSRWLNDDNPEMGEGDMEKTTAVFLQRQENFCSEGDITNIECVDAITGVSFEETGDEILACTLELGLTCMNSRQPSQMCRDYKIRYYCSCTNYSTAYPTTQTTPTTILVLPIKPVTVAPCTEFYSLLDTVPDSNLKASSSFTSLTGPERARSDSDSAWSPKYSNKDQYLEIDLGVNQPVYGFVTRGHPTEQKWVTVYRVMYSRDGVTYDYYTKPNMRTPFNFPGPRISSDEEVAMLEAPFEARYIRILPQAWKNQIAMRINLLGCGQISTTTTTGYQKTTLQGCDEPMGFENHLLNDDQITVSSYRDSSRGPSRIRLNSVTDEWGTGGWVAEKSDRMQYIRIDFNEPRVLTGIETQGRHNADQYVESYSVQYSNDGKTWYDVLDENDAVEIFRGNYDGETPHLNYFSQPIRTRYLQITPLTWNNWISMRIEIRGCYEPYPTVPEKIAEFTVTTPSYTTVEILTPEYLNETEESEEVTELKCDIPMGLENGQLSDSQITLSSSWHGDRSGASRIRLNTPEDEETGGRPVHDEWVEAYTVSSSNDGKTWESVLINNKEKFTGNTDGVTPVLQYFDDVITARYLRIQPISWHNWIAMRLEVLGCSMPPTATATVKGGECEEYGSWINIKKPQVTDGDYESIDEIIENSRFCTNPIEIECRDSVTKIDYQQTGQKMQCDLTHGLDCKNRDQGKGQYCYDYEVRIVCYTCPEVTSARPPGLLVCPEVPISVAKNCPEYCPVGELCDGSKCVSPLHCACYMDGKKFQPGDRLQTVNCQECECQLDGYTTCRNKTCAACSAGLKQLLGKDCKCYCEPCAIDEIMCEVSKECIPRENWCDGAVDCPNKEDESNCPTTTPIPICPIPTCASGTILTIENENDLCPTYECELIEELTTTPEPRIPQKVTCDLYGNYFKTFDGEEYPYDICDHTLMRDKNEQKYGVTIHKECDAKTNYCTKYLLINQDQHKLRLDEDLTVEYNDQMYTPSQLIKLGQTIEDFSIRVVANSAIFKSKIYDFEVEWNKQQNVIVKVGESLSNKINGLCGLYNDNPSDDFETPSGTIASGSENFGNSWAIGPLERCQPEVCQASIKIQAVEICNNIILPPLDVCNQFVDSKFYLSACVSSMCDCLSQGKQKLKECECEAYQTYVEACKKEEPTVKIHEWRTKLGCSPTCPPGLVWKDCGPICERSCDNLQDDLSECEDSCVAGCYCPDGTVKKRQDTCVTVDKCQDCICDGYGDPHYNTFDRYYYPFQGNCTYVLARDKSPTGDHKFEVYITNDECREEPGTTCTTAIMVLYNEHIAHFRVNHSVMLDGVVLYASDFPMEYEGINVTITSAPDRTVTFRIDEISLEVRYFENNYGFQVRLPSDIYYGKTEGLCGNCNYDKSDDITTSTGVITNDTNEFSLSWLAVPPEDMEIVDSNCIVFEEKPCMNLLEKERCEAVLGPQFKACHLLVDPESVLRSCQFDVCHSLNAQDSLCRSLTEYARACAQVGVCIQNWRTENLCPIQCGEGMYYDQCGPACMKTCKNIDEHEKTENCEADPVEGCFCIGDRVLKDGVCVDPMECKKCDDEGHGIGDMWEPNVCTKCECTEDLTIACTKTACSPKPVCESDEILLSYPSNNDSCCLKYNCLLKPKVICPEVTIPSCAPGEVSKAVRGPDSCADFVCECDPMECPQIREPILTEIGQEVILDNSTCCAVKKVICNTEKCPPEPKCLPGEQLETYNENKCCPDQNCVPPKDQCYYSHMYDTADSNAAIRFNEKEALYKPGTSWNDGLCTKCACEGLPGHYNAHCQKEVCPELDPSIKKNYIIEEFNEPGSCCPQIKQILCRLDGNKFDIGQSLPSPDGDKCKRIECVAAPNGDAMKATITQSCTLDCPKGFEYEPPESTSKQCCGSCKPIACIELNEIYEVGEKWNSVIKKCVMAHCTNDTKVGVITQYETNCPQLAPNCPEDKIIRDPNDCCDICSVVPPTEDCTVKEIDLNETIKIFDIFHLGNECSNKYPIPGLKHCAGKCDSHTMYSADKKDFESTCLCCKQDQIESKTVQLDCSDGSQTPFTYMQPVTCTCSLCTEEEYVPIPPGAV</sequence>
<reference evidence="23" key="2">
    <citation type="submission" date="2015-02" db="UniProtKB">
        <authorList>
            <consortium name="EnsemblMetazoa"/>
        </authorList>
    </citation>
    <scope>IDENTIFICATION</scope>
</reference>
<dbReference type="SMART" id="SM00216">
    <property type="entry name" value="VWD"/>
    <property type="match status" value="5"/>
</dbReference>
<dbReference type="PROSITE" id="PS01286">
    <property type="entry name" value="FA58C_2"/>
    <property type="match status" value="3"/>
</dbReference>
<feature type="domain" description="F5/8 type C" evidence="18">
    <location>
        <begin position="3503"/>
        <end position="3648"/>
    </location>
</feature>
<evidence type="ECO:0000256" key="2">
    <source>
        <dbReference type="ARBA" id="ARBA00007611"/>
    </source>
</evidence>
<evidence type="ECO:0000259" key="17">
    <source>
        <dbReference type="PROSITE" id="PS01225"/>
    </source>
</evidence>
<dbReference type="PROSITE" id="PS50026">
    <property type="entry name" value="EGF_3"/>
    <property type="match status" value="4"/>
</dbReference>
<feature type="signal peptide" evidence="16">
    <location>
        <begin position="1"/>
        <end position="22"/>
    </location>
</feature>
<feature type="domain" description="VWFD" evidence="22">
    <location>
        <begin position="1576"/>
        <end position="1741"/>
    </location>
</feature>
<keyword evidence="12" id="KW-0245">EGF-like domain</keyword>